<dbReference type="InterPro" id="IPR004908">
    <property type="entry name" value="ATPase_V1-cplx_hsu"/>
</dbReference>
<comment type="similarity">
    <text evidence="1 5">Belongs to the V-ATPase H subunit family.</text>
</comment>
<evidence type="ECO:0000256" key="4">
    <source>
        <dbReference type="ARBA" id="ARBA00023065"/>
    </source>
</evidence>
<name>A0A812LG52_9DINO</name>
<proteinExistence type="inferred from homology"/>
<dbReference type="Pfam" id="PF03224">
    <property type="entry name" value="V-ATPase_H_N"/>
    <property type="match status" value="1"/>
</dbReference>
<keyword evidence="4 5" id="KW-0406">Ion transport</keyword>
<dbReference type="AlphaFoldDB" id="A0A812LG52"/>
<evidence type="ECO:0000256" key="3">
    <source>
        <dbReference type="ARBA" id="ARBA00022781"/>
    </source>
</evidence>
<organism evidence="7 8">
    <name type="scientific">Symbiodinium necroappetens</name>
    <dbReference type="NCBI Taxonomy" id="1628268"/>
    <lineage>
        <taxon>Eukaryota</taxon>
        <taxon>Sar</taxon>
        <taxon>Alveolata</taxon>
        <taxon>Dinophyceae</taxon>
        <taxon>Suessiales</taxon>
        <taxon>Symbiodiniaceae</taxon>
        <taxon>Symbiodinium</taxon>
    </lineage>
</organism>
<keyword evidence="2 5" id="KW-0813">Transport</keyword>
<dbReference type="GO" id="GO:0046961">
    <property type="term" value="F:proton-transporting ATPase activity, rotational mechanism"/>
    <property type="evidence" value="ECO:0007669"/>
    <property type="project" value="UniProtKB-UniRule"/>
</dbReference>
<sequence>MAEAASLIEKYRVDGGVDLSKAAEIHNNILSFKPEWESYEATKSSAHILKLIEADAPAIKNKSMIQGHIQVLQACMALMGSREDKPIQWLLTLFYDMLREDSSGYAIFEDATKQRIEIYKPLLSLLQRPGLENYTSDKVAWLLSAVMSHVPHIATEASVKEFLGEILDSSKTTCSELGQLEAITNLLKGDVYRKLVWSSAGIPDRIFRIQPKSSPSPHLYKCIFAIWALSFDPQITSEMKEMYVIKKLKETLMYSRVEKVVRLCLTVLKNFLSHKSMCEDIVEEGILEAVQQLEFEKWRDAELYDDIKEMAIQIGSEVSEMSNYERYERELQTGKLQWGFIHSSKFWAENVMKFESNDFRALKMLASLLQSPSTDATTLAVACHDLGEFVTLHPLGKKKVAQLQVKEKVMQLMAAQDPNFREVRREALLCCQKIMLNKWQACGLVAWSTSWQGNSGTSSCWYWQTTQTMPLHPRFTPMIPSLHVPC</sequence>
<evidence type="ECO:0000313" key="7">
    <source>
        <dbReference type="EMBL" id="CAE7244418.1"/>
    </source>
</evidence>
<evidence type="ECO:0000256" key="5">
    <source>
        <dbReference type="PIRNR" id="PIRNR032184"/>
    </source>
</evidence>
<dbReference type="InterPro" id="IPR038497">
    <property type="entry name" value="ATPase_V1-cplx_hsu_C_sf"/>
</dbReference>
<dbReference type="OrthoDB" id="10263554at2759"/>
<reference evidence="7" key="1">
    <citation type="submission" date="2021-02" db="EMBL/GenBank/DDBJ databases">
        <authorList>
            <person name="Dougan E. K."/>
            <person name="Rhodes N."/>
            <person name="Thang M."/>
            <person name="Chan C."/>
        </authorList>
    </citation>
    <scope>NUCLEOTIDE SEQUENCE</scope>
</reference>
<evidence type="ECO:0000256" key="1">
    <source>
        <dbReference type="ARBA" id="ARBA00008613"/>
    </source>
</evidence>
<dbReference type="InterPro" id="IPR011987">
    <property type="entry name" value="ATPase_V1-cplx_hsu_C"/>
</dbReference>
<dbReference type="GO" id="GO:0000221">
    <property type="term" value="C:vacuolar proton-transporting V-type ATPase, V1 domain"/>
    <property type="evidence" value="ECO:0007669"/>
    <property type="project" value="UniProtKB-UniRule"/>
</dbReference>
<comment type="subunit">
    <text evidence="5">V-ATPase is a heteromultimeric enzyme made up of two complexes: the ATP-hydrolytic V1 complex and the proton translocation V0 complex.</text>
</comment>
<dbReference type="PANTHER" id="PTHR10698:SF0">
    <property type="entry name" value="V-TYPE PROTON ATPASE SUBUNIT H"/>
    <property type="match status" value="1"/>
</dbReference>
<dbReference type="InterPro" id="IPR016024">
    <property type="entry name" value="ARM-type_fold"/>
</dbReference>
<keyword evidence="3 5" id="KW-0375">Hydrogen ion transport</keyword>
<comment type="function">
    <text evidence="5">Subunit of the V1 complex of vacuolar(H+)-ATPase (V-ATPase), a multisubunit enzyme composed of a peripheral complex (V1) that hydrolyzes ATP and a membrane integral complex (V0) that translocates protons. V-ATPase is responsible for acidifying and maintaining the pH of intracellular compartments.</text>
</comment>
<protein>
    <recommendedName>
        <fullName evidence="5">V-type proton ATPase subunit H</fullName>
    </recommendedName>
</protein>
<dbReference type="Pfam" id="PF11698">
    <property type="entry name" value="V-ATPase_H_C"/>
    <property type="match status" value="1"/>
</dbReference>
<comment type="caution">
    <text evidence="7">The sequence shown here is derived from an EMBL/GenBank/DDBJ whole genome shotgun (WGS) entry which is preliminary data.</text>
</comment>
<dbReference type="PANTHER" id="PTHR10698">
    <property type="entry name" value="V-TYPE PROTON ATPASE SUBUNIT H"/>
    <property type="match status" value="1"/>
</dbReference>
<evidence type="ECO:0000256" key="2">
    <source>
        <dbReference type="ARBA" id="ARBA00022448"/>
    </source>
</evidence>
<dbReference type="PIRSF" id="PIRSF032184">
    <property type="entry name" value="ATPase_V1_H"/>
    <property type="match status" value="1"/>
</dbReference>
<dbReference type="SUPFAM" id="SSF48371">
    <property type="entry name" value="ARM repeat"/>
    <property type="match status" value="1"/>
</dbReference>
<evidence type="ECO:0000259" key="6">
    <source>
        <dbReference type="Pfam" id="PF11698"/>
    </source>
</evidence>
<feature type="domain" description="ATPase V1 complex subunit H C-terminal" evidence="6">
    <location>
        <begin position="320"/>
        <end position="439"/>
    </location>
</feature>
<dbReference type="EMBL" id="CAJNJA010009228">
    <property type="protein sequence ID" value="CAE7244418.1"/>
    <property type="molecule type" value="Genomic_DNA"/>
</dbReference>
<dbReference type="Proteomes" id="UP000601435">
    <property type="component" value="Unassembled WGS sequence"/>
</dbReference>
<dbReference type="InterPro" id="IPR011989">
    <property type="entry name" value="ARM-like"/>
</dbReference>
<keyword evidence="8" id="KW-1185">Reference proteome</keyword>
<dbReference type="Gene3D" id="1.25.10.10">
    <property type="entry name" value="Leucine-rich Repeat Variant"/>
    <property type="match status" value="1"/>
</dbReference>
<evidence type="ECO:0000313" key="8">
    <source>
        <dbReference type="Proteomes" id="UP000601435"/>
    </source>
</evidence>
<gene>
    <name evidence="7" type="primary">vha-15</name>
    <name evidence="7" type="ORF">SNEC2469_LOCUS4661</name>
</gene>
<accession>A0A812LG52</accession>
<dbReference type="Gene3D" id="1.25.40.150">
    <property type="entry name" value="V-type ATPase, subunit H, C-terminal domain"/>
    <property type="match status" value="1"/>
</dbReference>